<protein>
    <recommendedName>
        <fullName evidence="4">Glycoprotein</fullName>
    </recommendedName>
</protein>
<keyword evidence="1" id="KW-1133">Transmembrane helix</keyword>
<evidence type="ECO:0000313" key="3">
    <source>
        <dbReference type="Proteomes" id="UP001160148"/>
    </source>
</evidence>
<sequence>MYFIQVLFIVISYIINVTLGFIAYDCGGSNLNITSFDSLEVEKCDIPTPTETQQIQRIQLLQHIETYPVMYKSCLISVDYLITRCSAFEDAQVVDGGYFSDIIELGSARCSEVHQKQSYNFPLGGVVTDLKINETTYVSNTMVGSLDKHGNCKGAIFKSNKGEWENVVVQAKFKILLSEGMATANTKDNVLILPTGTKLKLSDNYGIDAFKGETIWSISNINCEEHDFSVLYDGPASLITSNTIDDISNTYTYIVETDKIVFALKKVKKTFACTGIPVIQTEHMQLLILTEPTFFNYFTRKTITAQNTDLLAYINTKFVYVENFFKSTITSLYNDLILKQCELERKLLEQRLTLAFSSLSEFAYLMGGGPGFTAIKVSEIIYLIKCKKVNVEISQKKNCFNELPVLYNNKTLFMAPKTHILQQFGTQVDCNVLLPPAFELGGDWFAILPNIQEIKKPQKLKPSTSWTWSYKSPDFLMNAGIYTKDTMKAFQQHILFPQEVKAATNNLIRQSMGYDTTNQGLQFKYLIDENTLGKMVEDKLFKLWGWFTTIGTFVSGLMGIFFVAKLILTLVDTGINITFLYQTFGWSTKLLAGFFSSITHNLLLRSHKHNNYTKNQKFDEDSLERKNVQRHNNKVNIYPNLMV</sequence>
<keyword evidence="3" id="KW-1185">Reference proteome</keyword>
<dbReference type="AlphaFoldDB" id="A0AAV0XZV3"/>
<organism evidence="2 3">
    <name type="scientific">Macrosiphum euphorbiae</name>
    <name type="common">potato aphid</name>
    <dbReference type="NCBI Taxonomy" id="13131"/>
    <lineage>
        <taxon>Eukaryota</taxon>
        <taxon>Metazoa</taxon>
        <taxon>Ecdysozoa</taxon>
        <taxon>Arthropoda</taxon>
        <taxon>Hexapoda</taxon>
        <taxon>Insecta</taxon>
        <taxon>Pterygota</taxon>
        <taxon>Neoptera</taxon>
        <taxon>Paraneoptera</taxon>
        <taxon>Hemiptera</taxon>
        <taxon>Sternorrhyncha</taxon>
        <taxon>Aphidomorpha</taxon>
        <taxon>Aphidoidea</taxon>
        <taxon>Aphididae</taxon>
        <taxon>Macrosiphini</taxon>
        <taxon>Macrosiphum</taxon>
    </lineage>
</organism>
<feature type="transmembrane region" description="Helical" evidence="1">
    <location>
        <begin position="543"/>
        <end position="564"/>
    </location>
</feature>
<evidence type="ECO:0000256" key="1">
    <source>
        <dbReference type="SAM" id="Phobius"/>
    </source>
</evidence>
<reference evidence="2 3" key="1">
    <citation type="submission" date="2023-01" db="EMBL/GenBank/DDBJ databases">
        <authorList>
            <person name="Whitehead M."/>
        </authorList>
    </citation>
    <scope>NUCLEOTIDE SEQUENCE [LARGE SCALE GENOMIC DNA]</scope>
</reference>
<proteinExistence type="predicted"/>
<evidence type="ECO:0008006" key="4">
    <source>
        <dbReference type="Google" id="ProtNLM"/>
    </source>
</evidence>
<feature type="transmembrane region" description="Helical" evidence="1">
    <location>
        <begin position="584"/>
        <end position="604"/>
    </location>
</feature>
<evidence type="ECO:0000313" key="2">
    <source>
        <dbReference type="EMBL" id="CAI6373278.1"/>
    </source>
</evidence>
<name>A0AAV0XZV3_9HEMI</name>
<gene>
    <name evidence="2" type="ORF">MEUPH1_LOCUS27052</name>
</gene>
<dbReference type="Pfam" id="PF24664">
    <property type="entry name" value="Monjiviricetes_fusion"/>
    <property type="match status" value="1"/>
</dbReference>
<keyword evidence="1" id="KW-0472">Membrane</keyword>
<dbReference type="EMBL" id="CARXXK010001085">
    <property type="protein sequence ID" value="CAI6373278.1"/>
    <property type="molecule type" value="Genomic_DNA"/>
</dbReference>
<dbReference type="Proteomes" id="UP001160148">
    <property type="component" value="Unassembled WGS sequence"/>
</dbReference>
<comment type="caution">
    <text evidence="2">The sequence shown here is derived from an EMBL/GenBank/DDBJ whole genome shotgun (WGS) entry which is preliminary data.</text>
</comment>
<feature type="transmembrane region" description="Helical" evidence="1">
    <location>
        <begin position="6"/>
        <end position="24"/>
    </location>
</feature>
<keyword evidence="1" id="KW-0812">Transmembrane</keyword>
<accession>A0AAV0XZV3</accession>